<evidence type="ECO:0000256" key="1">
    <source>
        <dbReference type="SAM" id="Coils"/>
    </source>
</evidence>
<dbReference type="InterPro" id="IPR000792">
    <property type="entry name" value="Tscrpt_reg_LuxR_C"/>
</dbReference>
<evidence type="ECO:0000313" key="4">
    <source>
        <dbReference type="EMBL" id="GAA4268802.1"/>
    </source>
</evidence>
<dbReference type="Gene3D" id="2.60.40.10">
    <property type="entry name" value="Immunoglobulins"/>
    <property type="match status" value="1"/>
</dbReference>
<dbReference type="SUPFAM" id="SSF46894">
    <property type="entry name" value="C-terminal effector domain of the bipartite response regulators"/>
    <property type="match status" value="1"/>
</dbReference>
<keyword evidence="1" id="KW-0175">Coiled coil</keyword>
<dbReference type="Gene3D" id="2.130.10.10">
    <property type="entry name" value="YVTN repeat-like/Quinoprotein amine dehydrogenase"/>
    <property type="match status" value="1"/>
</dbReference>
<keyword evidence="2" id="KW-1133">Transmembrane helix</keyword>
<dbReference type="InterPro" id="IPR015943">
    <property type="entry name" value="WD40/YVTN_repeat-like_dom_sf"/>
</dbReference>
<gene>
    <name evidence="4" type="ORF">GCM10022257_09030</name>
</gene>
<reference evidence="5" key="1">
    <citation type="journal article" date="2019" name="Int. J. Syst. Evol. Microbiol.">
        <title>The Global Catalogue of Microorganisms (GCM) 10K type strain sequencing project: providing services to taxonomists for standard genome sequencing and annotation.</title>
        <authorList>
            <consortium name="The Broad Institute Genomics Platform"/>
            <consortium name="The Broad Institute Genome Sequencing Center for Infectious Disease"/>
            <person name="Wu L."/>
            <person name="Ma J."/>
        </authorList>
    </citation>
    <scope>NUCLEOTIDE SEQUENCE [LARGE SCALE GENOMIC DNA]</scope>
    <source>
        <strain evidence="5">JCM 17452</strain>
    </source>
</reference>
<organism evidence="4 5">
    <name type="scientific">Hyunsoonleella aestuarii</name>
    <dbReference type="NCBI Taxonomy" id="912802"/>
    <lineage>
        <taxon>Bacteria</taxon>
        <taxon>Pseudomonadati</taxon>
        <taxon>Bacteroidota</taxon>
        <taxon>Flavobacteriia</taxon>
        <taxon>Flavobacteriales</taxon>
        <taxon>Flavobacteriaceae</taxon>
    </lineage>
</organism>
<dbReference type="Gene3D" id="1.10.10.10">
    <property type="entry name" value="Winged helix-like DNA-binding domain superfamily/Winged helix DNA-binding domain"/>
    <property type="match status" value="1"/>
</dbReference>
<dbReference type="InterPro" id="IPR013783">
    <property type="entry name" value="Ig-like_fold"/>
</dbReference>
<keyword evidence="2" id="KW-0812">Transmembrane</keyword>
<name>A0ABP8E9A7_9FLAO</name>
<comment type="caution">
    <text evidence="4">The sequence shown here is derived from an EMBL/GenBank/DDBJ whole genome shotgun (WGS) entry which is preliminary data.</text>
</comment>
<evidence type="ECO:0000313" key="5">
    <source>
        <dbReference type="Proteomes" id="UP001500027"/>
    </source>
</evidence>
<dbReference type="SUPFAM" id="SSF63829">
    <property type="entry name" value="Calcium-dependent phosphotriesterase"/>
    <property type="match status" value="1"/>
</dbReference>
<dbReference type="InterPro" id="IPR011123">
    <property type="entry name" value="Y_Y_Y"/>
</dbReference>
<protein>
    <recommendedName>
        <fullName evidence="3">HTH luxR-type domain-containing protein</fullName>
    </recommendedName>
</protein>
<evidence type="ECO:0000259" key="3">
    <source>
        <dbReference type="SMART" id="SM00421"/>
    </source>
</evidence>
<dbReference type="InterPro" id="IPR036388">
    <property type="entry name" value="WH-like_DNA-bd_sf"/>
</dbReference>
<evidence type="ECO:0000256" key="2">
    <source>
        <dbReference type="SAM" id="Phobius"/>
    </source>
</evidence>
<accession>A0ABP8E9A7</accession>
<dbReference type="InterPro" id="IPR016032">
    <property type="entry name" value="Sig_transdc_resp-reg_C-effctor"/>
</dbReference>
<dbReference type="EMBL" id="BAABAV010000001">
    <property type="protein sequence ID" value="GAA4268802.1"/>
    <property type="molecule type" value="Genomic_DNA"/>
</dbReference>
<dbReference type="Proteomes" id="UP001500027">
    <property type="component" value="Unassembled WGS sequence"/>
</dbReference>
<feature type="transmembrane region" description="Helical" evidence="2">
    <location>
        <begin position="740"/>
        <end position="758"/>
    </location>
</feature>
<proteinExistence type="predicted"/>
<dbReference type="SMART" id="SM00421">
    <property type="entry name" value="HTH_LUXR"/>
    <property type="match status" value="1"/>
</dbReference>
<sequence length="936" mass="108309">MLHIKQILICFLFGCVTFIFQGQERPPINIFLPEHYGGDSQNWSVSQSSDKYIYVANNKGLLEFNGSAWNLYKSPNQTIVRAVSALDSIVYTGSYREFGYWLRNKVGFLEYTSLSDKLNVSFFEDEEFWNIKPYDDWVLFQSLNRIHVYNKNTNSYNTITSKTNISRIFEAGNIFYYQDIEDGLYKIERGNGFLVSNHEVITNNIIVNIYDYDGKLLVLTQDEGFYVLDNNEAIKWNIPANNVIENVSVFSSIKLHDNSYLLGTISDGIINISNQGVVNYQINKEKGLGNNTVLSLYEDIDNNIWLGLDNGINCLNTVSPYRFYYDTNGKLGSVHASIIHNNNLYLGTNQGLFFKELNKGDEFQFIDGTQGQVWCLEEIRNELFCGHNTGTFVIEGNKAKQISKVQGTWKIRSIDENTIIQGNYKGLNILQRVNGVWGFRNKVEGFNISSRYFELADNNEIFVNHEYKGVFRLKTDEQLHNVISFYKDSLVQKGKYSSLVKHNNNILYTNSKGVFKLDKVNRNFKKDTLLSGLISANDFISAKLVSEPGTNKLWSFSSNRLSYLAIGELSGVKKIHHVPFSLSYINGLAGYENISHINDEQFLIGTPSGYAILDLNKLAENEHQIRINNIKVIDHSKEDIATFVKLSTDKEFSNSENSVQFSYSSPVFSAVQAPLYQYKLEGYYNSWSDWTNKGDVVFENLPYGNYLFKVRAKIANRVTDNIAEYSFTIQRPWYLSNKALILYAVGLWVFSVFMHNLYKGYYKRQRERLLQKSARELELKELENKQQLMRFRNEKLREDIDNKNRELGVSTMNLIKKNEFLNAIKKELQDLEKDKDLKKVIRIIDRNLNNNDDWNLFQEAFNNADKDFLKKIKELHPSLTSNDLRLCAYLRLNLSSKEIAPLLNISPRSVEVKRYRLRKKMELPHESNLSDYILEV</sequence>
<feature type="domain" description="HTH luxR-type" evidence="3">
    <location>
        <begin position="876"/>
        <end position="933"/>
    </location>
</feature>
<keyword evidence="5" id="KW-1185">Reference proteome</keyword>
<feature type="coiled-coil region" evidence="1">
    <location>
        <begin position="779"/>
        <end position="841"/>
    </location>
</feature>
<keyword evidence="2" id="KW-0472">Membrane</keyword>
<dbReference type="RefSeq" id="WP_139001259.1">
    <property type="nucleotide sequence ID" value="NZ_BAABAV010000001.1"/>
</dbReference>
<dbReference type="Pfam" id="PF07495">
    <property type="entry name" value="Y_Y_Y"/>
    <property type="match status" value="1"/>
</dbReference>